<keyword evidence="2" id="KW-1185">Reference proteome</keyword>
<evidence type="ECO:0000313" key="2">
    <source>
        <dbReference type="Proteomes" id="UP001304461"/>
    </source>
</evidence>
<gene>
    <name evidence="1" type="ORF">VB738_16225</name>
</gene>
<proteinExistence type="predicted"/>
<reference evidence="1 2" key="1">
    <citation type="submission" date="2023-12" db="EMBL/GenBank/DDBJ databases">
        <title>Baltic Sea Cyanobacteria.</title>
        <authorList>
            <person name="Delbaje E."/>
            <person name="Fewer D.P."/>
            <person name="Shishido T.K."/>
        </authorList>
    </citation>
    <scope>NUCLEOTIDE SEQUENCE [LARGE SCALE GENOMIC DNA]</scope>
    <source>
        <strain evidence="1 2">UHCC 0139</strain>
    </source>
</reference>
<organism evidence="1 2">
    <name type="scientific">Cyanobium gracile UHCC 0139</name>
    <dbReference type="NCBI Taxonomy" id="3110308"/>
    <lineage>
        <taxon>Bacteria</taxon>
        <taxon>Bacillati</taxon>
        <taxon>Cyanobacteriota</taxon>
        <taxon>Cyanophyceae</taxon>
        <taxon>Synechococcales</taxon>
        <taxon>Prochlorococcaceae</taxon>
        <taxon>Cyanobium</taxon>
    </lineage>
</organism>
<sequence>MPHQPSTSSQIFNNADSFAQAFDEAWQEHSRQHPSHGLSTAEKLEAILGRVASHPFAEADPTMARQVGAFRIRLLDL</sequence>
<dbReference type="Proteomes" id="UP001304461">
    <property type="component" value="Unassembled WGS sequence"/>
</dbReference>
<accession>A0ABU5RYG5</accession>
<protein>
    <submittedName>
        <fullName evidence="1">Uncharacterized protein</fullName>
    </submittedName>
</protein>
<evidence type="ECO:0000313" key="1">
    <source>
        <dbReference type="EMBL" id="MEA5392809.1"/>
    </source>
</evidence>
<comment type="caution">
    <text evidence="1">The sequence shown here is derived from an EMBL/GenBank/DDBJ whole genome shotgun (WGS) entry which is preliminary data.</text>
</comment>
<dbReference type="RefSeq" id="WP_323306726.1">
    <property type="nucleotide sequence ID" value="NZ_JAYGHX010000017.1"/>
</dbReference>
<name>A0ABU5RYG5_9CYAN</name>
<dbReference type="EMBL" id="JAYGHX010000017">
    <property type="protein sequence ID" value="MEA5392809.1"/>
    <property type="molecule type" value="Genomic_DNA"/>
</dbReference>